<comment type="caution">
    <text evidence="17">The sequence shown here is derived from an EMBL/GenBank/DDBJ whole genome shotgun (WGS) entry which is preliminary data.</text>
</comment>
<keyword evidence="5 14" id="KW-0808">Transferase</keyword>
<dbReference type="Pfam" id="PF02603">
    <property type="entry name" value="Hpr_kinase_N"/>
    <property type="match status" value="1"/>
</dbReference>
<dbReference type="RefSeq" id="WP_132027983.1">
    <property type="nucleotide sequence ID" value="NZ_CP068564.1"/>
</dbReference>
<gene>
    <name evidence="14" type="primary">hprK</name>
    <name evidence="17" type="ORF">EDD65_10825</name>
</gene>
<dbReference type="Gene3D" id="3.40.50.300">
    <property type="entry name" value="P-loop containing nucleotide triphosphate hydrolases"/>
    <property type="match status" value="1"/>
</dbReference>
<evidence type="ECO:0000256" key="2">
    <source>
        <dbReference type="ARBA" id="ARBA00001946"/>
    </source>
</evidence>
<dbReference type="InterPro" id="IPR011104">
    <property type="entry name" value="Hpr_kin/Pase_C"/>
</dbReference>
<name>A0A4R3KUJ5_9FIRM</name>
<dbReference type="InterPro" id="IPR027417">
    <property type="entry name" value="P-loop_NTPase"/>
</dbReference>
<feature type="domain" description="HPr kinase/phosphorylase C-terminal" evidence="16">
    <location>
        <begin position="132"/>
        <end position="298"/>
    </location>
</feature>
<comment type="miscellaneous">
    <text evidence="14">Both phosphorylation and phosphorolysis are carried out by the same active site and suggest a common mechanism for both reactions.</text>
</comment>
<dbReference type="GO" id="GO:0006109">
    <property type="term" value="P:regulation of carbohydrate metabolic process"/>
    <property type="evidence" value="ECO:0007669"/>
    <property type="project" value="UniProtKB-UniRule"/>
</dbReference>
<reference evidence="17 18" key="1">
    <citation type="submission" date="2019-03" db="EMBL/GenBank/DDBJ databases">
        <title>Genomic Encyclopedia of Type Strains, Phase IV (KMG-IV): sequencing the most valuable type-strain genomes for metagenomic binning, comparative biology and taxonomic classification.</title>
        <authorList>
            <person name="Goeker M."/>
        </authorList>
    </citation>
    <scope>NUCLEOTIDE SEQUENCE [LARGE SCALE GENOMIC DNA]</scope>
    <source>
        <strain evidence="17 18">DSM 26752</strain>
    </source>
</reference>
<keyword evidence="18" id="KW-1185">Reference proteome</keyword>
<dbReference type="InterPro" id="IPR011126">
    <property type="entry name" value="Hpr_kin/Pase_Hpr_N"/>
</dbReference>
<evidence type="ECO:0000256" key="14">
    <source>
        <dbReference type="HAMAP-Rule" id="MF_01249"/>
    </source>
</evidence>
<dbReference type="GO" id="GO:0000287">
    <property type="term" value="F:magnesium ion binding"/>
    <property type="evidence" value="ECO:0007669"/>
    <property type="project" value="UniProtKB-UniRule"/>
</dbReference>
<evidence type="ECO:0000313" key="17">
    <source>
        <dbReference type="EMBL" id="TCS88493.1"/>
    </source>
</evidence>
<dbReference type="PANTHER" id="PTHR30305">
    <property type="entry name" value="PROTEIN YJDM-RELATED"/>
    <property type="match status" value="1"/>
</dbReference>
<protein>
    <recommendedName>
        <fullName evidence="14">HPr kinase/phosphorylase</fullName>
        <shortName evidence="14">HPrK/P</shortName>
        <ecNumber evidence="14">2.7.11.-</ecNumber>
        <ecNumber evidence="14">2.7.4.-</ecNumber>
    </recommendedName>
    <alternativeName>
        <fullName evidence="14">HPr(Ser) kinase/phosphorylase</fullName>
    </alternativeName>
</protein>
<dbReference type="InterPro" id="IPR003755">
    <property type="entry name" value="HPr(Ser)_kin/Pase"/>
</dbReference>
<dbReference type="Gene3D" id="3.40.1390.20">
    <property type="entry name" value="HprK N-terminal domain-like"/>
    <property type="match status" value="1"/>
</dbReference>
<dbReference type="AlphaFoldDB" id="A0A4R3KUJ5"/>
<feature type="active site" evidence="14">
    <location>
        <position position="243"/>
    </location>
</feature>
<evidence type="ECO:0000256" key="12">
    <source>
        <dbReference type="ARBA" id="ARBA00023277"/>
    </source>
</evidence>
<evidence type="ECO:0000256" key="3">
    <source>
        <dbReference type="ARBA" id="ARBA00006883"/>
    </source>
</evidence>
<feature type="binding site" evidence="14">
    <location>
        <begin position="154"/>
        <end position="161"/>
    </location>
    <ligand>
        <name>ATP</name>
        <dbReference type="ChEBI" id="CHEBI:30616"/>
    </ligand>
</feature>
<feature type="binding site" evidence="14">
    <location>
        <position position="161"/>
    </location>
    <ligand>
        <name>Mg(2+)</name>
        <dbReference type="ChEBI" id="CHEBI:18420"/>
    </ligand>
</feature>
<dbReference type="CDD" id="cd01918">
    <property type="entry name" value="HprK_C"/>
    <property type="match status" value="1"/>
</dbReference>
<feature type="active site" description="Proton acceptor; for phosphorylation activity. Proton donor; for dephosphorylation activity" evidence="14">
    <location>
        <position position="178"/>
    </location>
</feature>
<dbReference type="EC" id="2.7.11.-" evidence="14"/>
<evidence type="ECO:0000256" key="10">
    <source>
        <dbReference type="ARBA" id="ARBA00022842"/>
    </source>
</evidence>
<comment type="catalytic activity">
    <reaction evidence="1 14">
        <text>[HPr protein]-L-serine + ATP = [HPr protein]-O-phospho-L-serine + ADP + H(+)</text>
        <dbReference type="Rhea" id="RHEA:46600"/>
        <dbReference type="Rhea" id="RHEA-COMP:11602"/>
        <dbReference type="Rhea" id="RHEA-COMP:11603"/>
        <dbReference type="ChEBI" id="CHEBI:15378"/>
        <dbReference type="ChEBI" id="CHEBI:29999"/>
        <dbReference type="ChEBI" id="CHEBI:30616"/>
        <dbReference type="ChEBI" id="CHEBI:83421"/>
        <dbReference type="ChEBI" id="CHEBI:456216"/>
    </reaction>
</comment>
<feature type="active site" evidence="14">
    <location>
        <position position="160"/>
    </location>
</feature>
<dbReference type="SUPFAM" id="SSF75138">
    <property type="entry name" value="HprK N-terminal domain-like"/>
    <property type="match status" value="1"/>
</dbReference>
<feature type="domain" description="HPr(Ser) kinase/phosphorylase N-terminal" evidence="15">
    <location>
        <begin position="4"/>
        <end position="128"/>
    </location>
</feature>
<keyword evidence="7 14" id="KW-0547">Nucleotide-binding</keyword>
<evidence type="ECO:0000256" key="7">
    <source>
        <dbReference type="ARBA" id="ARBA00022741"/>
    </source>
</evidence>
<dbReference type="FunFam" id="3.40.50.300:FF:000174">
    <property type="entry name" value="HPr kinase/phosphorylase"/>
    <property type="match status" value="1"/>
</dbReference>
<keyword evidence="9 14" id="KW-0067">ATP-binding</keyword>
<dbReference type="SUPFAM" id="SSF53795">
    <property type="entry name" value="PEP carboxykinase-like"/>
    <property type="match status" value="1"/>
</dbReference>
<dbReference type="Proteomes" id="UP000294567">
    <property type="component" value="Unassembled WGS sequence"/>
</dbReference>
<keyword evidence="4 14" id="KW-0723">Serine/threonine-protein kinase</keyword>
<evidence type="ECO:0000256" key="1">
    <source>
        <dbReference type="ARBA" id="ARBA00001120"/>
    </source>
</evidence>
<dbReference type="Pfam" id="PF07475">
    <property type="entry name" value="Hpr_kinase_C"/>
    <property type="match status" value="1"/>
</dbReference>
<evidence type="ECO:0000256" key="6">
    <source>
        <dbReference type="ARBA" id="ARBA00022723"/>
    </source>
</evidence>
<evidence type="ECO:0000256" key="13">
    <source>
        <dbReference type="ARBA" id="ARBA00047657"/>
    </source>
</evidence>
<keyword evidence="8 14" id="KW-0418">Kinase</keyword>
<evidence type="ECO:0000256" key="9">
    <source>
        <dbReference type="ARBA" id="ARBA00022840"/>
    </source>
</evidence>
<dbReference type="EMBL" id="SMAE01000008">
    <property type="protein sequence ID" value="TCS88493.1"/>
    <property type="molecule type" value="Genomic_DNA"/>
</dbReference>
<evidence type="ECO:0000256" key="11">
    <source>
        <dbReference type="ARBA" id="ARBA00023268"/>
    </source>
</evidence>
<keyword evidence="6 14" id="KW-0479">Metal-binding</keyword>
<comment type="domain">
    <text evidence="14">The Walker A ATP-binding motif also binds Pi and PPi.</text>
</comment>
<keyword evidence="10 14" id="KW-0460">Magnesium</keyword>
<feature type="binding site" evidence="14">
    <location>
        <position position="202"/>
    </location>
    <ligand>
        <name>Mg(2+)</name>
        <dbReference type="ChEBI" id="CHEBI:18420"/>
    </ligand>
</feature>
<comment type="catalytic activity">
    <reaction evidence="13 14">
        <text>[HPr protein]-O-phospho-L-serine + phosphate + H(+) = [HPr protein]-L-serine + diphosphate</text>
        <dbReference type="Rhea" id="RHEA:46604"/>
        <dbReference type="Rhea" id="RHEA-COMP:11602"/>
        <dbReference type="Rhea" id="RHEA-COMP:11603"/>
        <dbReference type="ChEBI" id="CHEBI:15378"/>
        <dbReference type="ChEBI" id="CHEBI:29999"/>
        <dbReference type="ChEBI" id="CHEBI:33019"/>
        <dbReference type="ChEBI" id="CHEBI:43474"/>
        <dbReference type="ChEBI" id="CHEBI:83421"/>
    </reaction>
</comment>
<dbReference type="HAMAP" id="MF_01249">
    <property type="entry name" value="HPr_kinase"/>
    <property type="match status" value="1"/>
</dbReference>
<feature type="active site" evidence="14">
    <location>
        <position position="139"/>
    </location>
</feature>
<dbReference type="GO" id="GO:0005524">
    <property type="term" value="F:ATP binding"/>
    <property type="evidence" value="ECO:0007669"/>
    <property type="project" value="UniProtKB-UniRule"/>
</dbReference>
<comment type="cofactor">
    <cofactor evidence="2 14">
        <name>Mg(2+)</name>
        <dbReference type="ChEBI" id="CHEBI:18420"/>
    </cofactor>
</comment>
<evidence type="ECO:0000313" key="18">
    <source>
        <dbReference type="Proteomes" id="UP000294567"/>
    </source>
</evidence>
<dbReference type="OrthoDB" id="9778803at2"/>
<feature type="region of interest" description="Important for the catalytic mechanism of both phosphorylation and dephosphorylation" evidence="14">
    <location>
        <begin position="201"/>
        <end position="210"/>
    </location>
</feature>
<proteinExistence type="inferred from homology"/>
<dbReference type="GO" id="GO:0000155">
    <property type="term" value="F:phosphorelay sensor kinase activity"/>
    <property type="evidence" value="ECO:0007669"/>
    <property type="project" value="InterPro"/>
</dbReference>
<evidence type="ECO:0000256" key="4">
    <source>
        <dbReference type="ARBA" id="ARBA00022527"/>
    </source>
</evidence>
<sequence>MDYVTLGKIVKDLKLEIIYKAKGMDKIKIKGSEVNRPGLQLAGYFDRFAYERLQIIGNVEWHYLNNLPKEVRYNRFKNMFAYPIPALIISRGLDIFQEIMDLAKKNNITILRTELPTTKFINILINYLDYMLAPEMTVHGVLIEVYGMGILIVGKSGVGKSETALELVKRGHRLVADDVVEIKRVEEGLRGEAPELIRHFMEIRGIGIIDIERLYGVGAVKEEEFIDLVIELEFWDENKEYDRIGLDEEYIDLLGIKIPKVLIPVRPGRNIAMIVEVAARNTRQKKLGYNAAEELNNKVKRQISERRENND</sequence>
<comment type="subunit">
    <text evidence="14">Homohexamer.</text>
</comment>
<keyword evidence="12 14" id="KW-0119">Carbohydrate metabolism</keyword>
<keyword evidence="11 14" id="KW-0511">Multifunctional enzyme</keyword>
<evidence type="ECO:0000256" key="5">
    <source>
        <dbReference type="ARBA" id="ARBA00022679"/>
    </source>
</evidence>
<dbReference type="NCBIfam" id="TIGR00679">
    <property type="entry name" value="hpr-ser"/>
    <property type="match status" value="1"/>
</dbReference>
<evidence type="ECO:0000256" key="8">
    <source>
        <dbReference type="ARBA" id="ARBA00022777"/>
    </source>
</evidence>
<evidence type="ECO:0000259" key="16">
    <source>
        <dbReference type="Pfam" id="PF07475"/>
    </source>
</evidence>
<organism evidence="17 18">
    <name type="scientific">Keratinibaculum paraultunense</name>
    <dbReference type="NCBI Taxonomy" id="1278232"/>
    <lineage>
        <taxon>Bacteria</taxon>
        <taxon>Bacillati</taxon>
        <taxon>Bacillota</taxon>
        <taxon>Tissierellia</taxon>
        <taxon>Tissierellales</taxon>
        <taxon>Tepidimicrobiaceae</taxon>
        <taxon>Keratinibaculum</taxon>
    </lineage>
</organism>
<evidence type="ECO:0000259" key="15">
    <source>
        <dbReference type="Pfam" id="PF02603"/>
    </source>
</evidence>
<comment type="function">
    <text evidence="14">Catalyzes the ATP- as well as the pyrophosphate-dependent phosphorylation of a specific serine residue in HPr, a phosphocarrier protein of the phosphoenolpyruvate-dependent sugar phosphotransferase system (PTS). HprK/P also catalyzes the pyrophosphate-producing, inorganic phosphate-dependent dephosphorylation (phosphorolysis) of seryl-phosphorylated HPr (P-Ser-HPr). The two antagonistic activities of HprK/P are regulated by several intracellular metabolites, which change their concentration in response to the absence or presence of rapidly metabolisable carbon sources (glucose, fructose, etc.) in the growth medium. Therefore, by controlling the phosphorylation state of HPr, HPrK/P is a sensor enzyme that plays a major role in the regulation of carbon metabolism and sugar transport: it mediates carbon catabolite repression (CCR), and regulates PTS-catalyzed carbohydrate uptake and inducer exclusion.</text>
</comment>
<feature type="region of interest" description="Important for the catalytic mechanism of dephosphorylation" evidence="14">
    <location>
        <begin position="264"/>
        <end position="269"/>
    </location>
</feature>
<dbReference type="GO" id="GO:0004712">
    <property type="term" value="F:protein serine/threonine/tyrosine kinase activity"/>
    <property type="evidence" value="ECO:0007669"/>
    <property type="project" value="UniProtKB-UniRule"/>
</dbReference>
<dbReference type="PANTHER" id="PTHR30305:SF1">
    <property type="entry name" value="HPR KINASE_PHOSPHORYLASE"/>
    <property type="match status" value="1"/>
</dbReference>
<accession>A0A4R3KUJ5</accession>
<dbReference type="InterPro" id="IPR028979">
    <property type="entry name" value="Ser_kin/Pase_Hpr-like_N_sf"/>
</dbReference>
<dbReference type="GO" id="GO:0004674">
    <property type="term" value="F:protein serine/threonine kinase activity"/>
    <property type="evidence" value="ECO:0007669"/>
    <property type="project" value="UniProtKB-KW"/>
</dbReference>
<comment type="similarity">
    <text evidence="3 14">Belongs to the HPrK/P family.</text>
</comment>
<dbReference type="EC" id="2.7.4.-" evidence="14"/>